<sequence length="138" mass="14427">MASPPRIAEWLNEVDNIALSSTVASPDAEAGYVRAMGKLMRMRPEGLGGASLTATGEAEILRAVMAGACETAALRLLPYEARVMTSASGAGHHMATVRQRGQHRESTSSGGTFALALVSALALSIVDHYYELAGTLPN</sequence>
<protein>
    <submittedName>
        <fullName evidence="1">Uncharacterized protein</fullName>
    </submittedName>
</protein>
<organism evidence="1 2">
    <name type="scientific">Novosphingobium beihaiensis</name>
    <dbReference type="NCBI Taxonomy" id="2930389"/>
    <lineage>
        <taxon>Bacteria</taxon>
        <taxon>Pseudomonadati</taxon>
        <taxon>Pseudomonadota</taxon>
        <taxon>Alphaproteobacteria</taxon>
        <taxon>Sphingomonadales</taxon>
        <taxon>Sphingomonadaceae</taxon>
        <taxon>Novosphingobium</taxon>
    </lineage>
</organism>
<dbReference type="RefSeq" id="WP_243917324.1">
    <property type="nucleotide sequence ID" value="NZ_JALHLG010000003.1"/>
</dbReference>
<reference evidence="1 2" key="1">
    <citation type="submission" date="2022-04" db="EMBL/GenBank/DDBJ databases">
        <title>Identification of a novel bacterium isolated from mangrove sediments.</title>
        <authorList>
            <person name="Pan X."/>
        </authorList>
    </citation>
    <scope>NUCLEOTIDE SEQUENCE [LARGE SCALE GENOMIC DNA]</scope>
    <source>
        <strain evidence="1 2">B2638</strain>
    </source>
</reference>
<accession>A0ABT0BLA4</accession>
<evidence type="ECO:0000313" key="1">
    <source>
        <dbReference type="EMBL" id="MCJ2185504.1"/>
    </source>
</evidence>
<proteinExistence type="predicted"/>
<dbReference type="EMBL" id="JALHLG010000003">
    <property type="protein sequence ID" value="MCJ2185504.1"/>
    <property type="molecule type" value="Genomic_DNA"/>
</dbReference>
<gene>
    <name evidence="1" type="ORF">MTR66_01615</name>
</gene>
<evidence type="ECO:0000313" key="2">
    <source>
        <dbReference type="Proteomes" id="UP001202281"/>
    </source>
</evidence>
<name>A0ABT0BLA4_9SPHN</name>
<keyword evidence="2" id="KW-1185">Reference proteome</keyword>
<comment type="caution">
    <text evidence="1">The sequence shown here is derived from an EMBL/GenBank/DDBJ whole genome shotgun (WGS) entry which is preliminary data.</text>
</comment>
<dbReference type="Proteomes" id="UP001202281">
    <property type="component" value="Unassembled WGS sequence"/>
</dbReference>